<name>A0A6J4H5A7_9ACTN</name>
<sequence length="208" mass="22442">MRVQEHPKSESGEPLSGRRFAATAAVISAESRGETVDQVLDRNVAELLQELRVAFTGVQILFAFLLSLAFTQRFQELDGVDLAVYVTALMCTALATMVLIAPVSFHRLVFRRRQKAALVVVADRLLMAGLALLIPAITSSVLLILSVAVGRWFAIAGASLTAAVALLTWYALPVAIRRSGHGIVPPHPHGHQNSRTLHPEDPPGPESV</sequence>
<evidence type="ECO:0000256" key="2">
    <source>
        <dbReference type="SAM" id="Phobius"/>
    </source>
</evidence>
<feature type="transmembrane region" description="Helical" evidence="2">
    <location>
        <begin position="82"/>
        <end position="105"/>
    </location>
</feature>
<evidence type="ECO:0000256" key="1">
    <source>
        <dbReference type="SAM" id="MobiDB-lite"/>
    </source>
</evidence>
<proteinExistence type="predicted"/>
<keyword evidence="2" id="KW-0812">Transmembrane</keyword>
<feature type="transmembrane region" description="Helical" evidence="2">
    <location>
        <begin position="152"/>
        <end position="172"/>
    </location>
</feature>
<dbReference type="Pfam" id="PF19853">
    <property type="entry name" value="DUF6328"/>
    <property type="match status" value="1"/>
</dbReference>
<gene>
    <name evidence="3" type="ORF">AVDCRST_MAG57-202</name>
</gene>
<accession>A0A6J4H5A7</accession>
<feature type="transmembrane region" description="Helical" evidence="2">
    <location>
        <begin position="125"/>
        <end position="146"/>
    </location>
</feature>
<dbReference type="AlphaFoldDB" id="A0A6J4H5A7"/>
<keyword evidence="2" id="KW-1133">Transmembrane helix</keyword>
<reference evidence="3" key="1">
    <citation type="submission" date="2020-02" db="EMBL/GenBank/DDBJ databases">
        <authorList>
            <person name="Meier V. D."/>
        </authorList>
    </citation>
    <scope>NUCLEOTIDE SEQUENCE</scope>
    <source>
        <strain evidence="3">AVDCRST_MAG57</strain>
    </source>
</reference>
<dbReference type="EMBL" id="CADCTI010000024">
    <property type="protein sequence ID" value="CAA9213478.1"/>
    <property type="molecule type" value="Genomic_DNA"/>
</dbReference>
<protein>
    <submittedName>
        <fullName evidence="3">Uncharacterized protein</fullName>
    </submittedName>
</protein>
<keyword evidence="2" id="KW-0472">Membrane</keyword>
<evidence type="ECO:0000313" key="3">
    <source>
        <dbReference type="EMBL" id="CAA9213478.1"/>
    </source>
</evidence>
<feature type="region of interest" description="Disordered" evidence="1">
    <location>
        <begin position="183"/>
        <end position="208"/>
    </location>
</feature>
<organism evidence="3">
    <name type="scientific">uncultured Blastococcus sp</name>
    <dbReference type="NCBI Taxonomy" id="217144"/>
    <lineage>
        <taxon>Bacteria</taxon>
        <taxon>Bacillati</taxon>
        <taxon>Actinomycetota</taxon>
        <taxon>Actinomycetes</taxon>
        <taxon>Geodermatophilales</taxon>
        <taxon>Geodermatophilaceae</taxon>
        <taxon>Blastococcus</taxon>
        <taxon>environmental samples</taxon>
    </lineage>
</organism>
<dbReference type="InterPro" id="IPR046291">
    <property type="entry name" value="DUF6328"/>
</dbReference>
<feature type="transmembrane region" description="Helical" evidence="2">
    <location>
        <begin position="51"/>
        <end position="70"/>
    </location>
</feature>